<dbReference type="PROSITE" id="PS00041">
    <property type="entry name" value="HTH_ARAC_FAMILY_1"/>
    <property type="match status" value="1"/>
</dbReference>
<dbReference type="SMART" id="SM00342">
    <property type="entry name" value="HTH_ARAC"/>
    <property type="match status" value="1"/>
</dbReference>
<evidence type="ECO:0000256" key="1">
    <source>
        <dbReference type="ARBA" id="ARBA00023015"/>
    </source>
</evidence>
<dbReference type="InterPro" id="IPR018060">
    <property type="entry name" value="HTH_AraC"/>
</dbReference>
<dbReference type="Pfam" id="PF12833">
    <property type="entry name" value="HTH_18"/>
    <property type="match status" value="1"/>
</dbReference>
<dbReference type="RefSeq" id="WP_203193877.1">
    <property type="nucleotide sequence ID" value="NZ_CP063362.1"/>
</dbReference>
<evidence type="ECO:0000313" key="5">
    <source>
        <dbReference type="EMBL" id="QRG06969.1"/>
    </source>
</evidence>
<feature type="domain" description="HTH araC/xylS-type" evidence="4">
    <location>
        <begin position="199"/>
        <end position="297"/>
    </location>
</feature>
<accession>A0A974SJ82</accession>
<evidence type="ECO:0000313" key="6">
    <source>
        <dbReference type="Proteomes" id="UP000596427"/>
    </source>
</evidence>
<dbReference type="InterPro" id="IPR018062">
    <property type="entry name" value="HTH_AraC-typ_CS"/>
</dbReference>
<dbReference type="PROSITE" id="PS01124">
    <property type="entry name" value="HTH_ARAC_FAMILY_2"/>
    <property type="match status" value="1"/>
</dbReference>
<reference evidence="5 6" key="1">
    <citation type="submission" date="2020-10" db="EMBL/GenBank/DDBJ databases">
        <title>Degradation of 1,4-Dioxane by Xanthobacter sp. YN2, via a Novel Group-2 Soluble Di-Iron Monooxygenase.</title>
        <authorList>
            <person name="Ma F."/>
            <person name="Wang Y."/>
            <person name="Yang J."/>
            <person name="Guo H."/>
            <person name="Su D."/>
            <person name="Yu L."/>
        </authorList>
    </citation>
    <scope>NUCLEOTIDE SEQUENCE [LARGE SCALE GENOMIC DNA]</scope>
    <source>
        <strain evidence="5 6">YN2</strain>
    </source>
</reference>
<dbReference type="SUPFAM" id="SSF46689">
    <property type="entry name" value="Homeodomain-like"/>
    <property type="match status" value="2"/>
</dbReference>
<keyword evidence="2" id="KW-0238">DNA-binding</keyword>
<dbReference type="EMBL" id="CP063362">
    <property type="protein sequence ID" value="QRG06969.1"/>
    <property type="molecule type" value="Genomic_DNA"/>
</dbReference>
<dbReference type="GO" id="GO:0043565">
    <property type="term" value="F:sequence-specific DNA binding"/>
    <property type="evidence" value="ECO:0007669"/>
    <property type="project" value="InterPro"/>
</dbReference>
<dbReference type="InterPro" id="IPR032783">
    <property type="entry name" value="AraC_lig"/>
</dbReference>
<evidence type="ECO:0000259" key="4">
    <source>
        <dbReference type="PROSITE" id="PS01124"/>
    </source>
</evidence>
<dbReference type="Pfam" id="PF12852">
    <property type="entry name" value="Cupin_6"/>
    <property type="match status" value="1"/>
</dbReference>
<dbReference type="AlphaFoldDB" id="A0A974SJ82"/>
<keyword evidence="1" id="KW-0805">Transcription regulation</keyword>
<keyword evidence="6" id="KW-1185">Reference proteome</keyword>
<name>A0A974SJ82_9HYPH</name>
<sequence>MDPFSDVIALLRPCAALSKPITGRGDWGVRYAAYGQPGFAIVLAGRCWLAIGQEDPVLLDQGDFVLLPATPAFALFSRPGVACVLREPSEVAVHHGEPEGEPDFRMLGGSFRIDPVNAPVLLALLPAMIHVRSSDADTGRLGRIVDLIMDECGADRPGRDMILERLLEVMLVECLRWHGLTDDTRPAGLLAGMRDPALAKVLRAMHADVRVGWTVADLATLAGMSRSAFAARFGETLGCAPIEYLARWRMALAQDALSRGGQSLERLAEEIGYESASAFSTAFRRRVGMSPGLFARSRQPARCN</sequence>
<dbReference type="Gene3D" id="1.10.10.60">
    <property type="entry name" value="Homeodomain-like"/>
    <property type="match status" value="2"/>
</dbReference>
<proteinExistence type="predicted"/>
<dbReference type="KEGG" id="xdi:EZH22_00455"/>
<dbReference type="Proteomes" id="UP000596427">
    <property type="component" value="Chromosome"/>
</dbReference>
<dbReference type="PANTHER" id="PTHR46796:SF7">
    <property type="entry name" value="ARAC FAMILY TRANSCRIPTIONAL REGULATOR"/>
    <property type="match status" value="1"/>
</dbReference>
<dbReference type="InterPro" id="IPR009057">
    <property type="entry name" value="Homeodomain-like_sf"/>
</dbReference>
<keyword evidence="3" id="KW-0804">Transcription</keyword>
<dbReference type="PANTHER" id="PTHR46796">
    <property type="entry name" value="HTH-TYPE TRANSCRIPTIONAL ACTIVATOR RHAS-RELATED"/>
    <property type="match status" value="1"/>
</dbReference>
<evidence type="ECO:0000256" key="2">
    <source>
        <dbReference type="ARBA" id="ARBA00023125"/>
    </source>
</evidence>
<dbReference type="InterPro" id="IPR050204">
    <property type="entry name" value="AraC_XylS_family_regulators"/>
</dbReference>
<evidence type="ECO:0000256" key="3">
    <source>
        <dbReference type="ARBA" id="ARBA00023163"/>
    </source>
</evidence>
<organism evidence="5 6">
    <name type="scientific">Xanthobacter dioxanivorans</name>
    <dbReference type="NCBI Taxonomy" id="2528964"/>
    <lineage>
        <taxon>Bacteria</taxon>
        <taxon>Pseudomonadati</taxon>
        <taxon>Pseudomonadota</taxon>
        <taxon>Alphaproteobacteria</taxon>
        <taxon>Hyphomicrobiales</taxon>
        <taxon>Xanthobacteraceae</taxon>
        <taxon>Xanthobacter</taxon>
    </lineage>
</organism>
<dbReference type="GO" id="GO:0003700">
    <property type="term" value="F:DNA-binding transcription factor activity"/>
    <property type="evidence" value="ECO:0007669"/>
    <property type="project" value="InterPro"/>
</dbReference>
<protein>
    <submittedName>
        <fullName evidence="5">AraC family transcriptional regulator</fullName>
    </submittedName>
</protein>
<gene>
    <name evidence="5" type="ORF">EZH22_00455</name>
</gene>